<dbReference type="Proteomes" id="UP000241462">
    <property type="component" value="Unassembled WGS sequence"/>
</dbReference>
<evidence type="ECO:0000256" key="6">
    <source>
        <dbReference type="ARBA" id="ARBA00022741"/>
    </source>
</evidence>
<keyword evidence="5" id="KW-0488">Methylation</keyword>
<evidence type="ECO:0000256" key="2">
    <source>
        <dbReference type="ARBA" id="ARBA00008344"/>
    </source>
</evidence>
<feature type="compositionally biased region" description="Basic residues" evidence="14">
    <location>
        <begin position="196"/>
        <end position="206"/>
    </location>
</feature>
<accession>A0A2T3A8I2</accession>
<dbReference type="SMART" id="SM00173">
    <property type="entry name" value="RAS"/>
    <property type="match status" value="1"/>
</dbReference>
<dbReference type="PRINTS" id="PR00449">
    <property type="entry name" value="RASTRNSFRMNG"/>
</dbReference>
<dbReference type="InterPro" id="IPR027417">
    <property type="entry name" value="P-loop_NTPase"/>
</dbReference>
<evidence type="ECO:0000256" key="8">
    <source>
        <dbReference type="ARBA" id="ARBA00023134"/>
    </source>
</evidence>
<dbReference type="STRING" id="2025994.A0A2T3A8I2"/>
<dbReference type="PROSITE" id="PS51421">
    <property type="entry name" value="RAS"/>
    <property type="match status" value="1"/>
</dbReference>
<evidence type="ECO:0000256" key="1">
    <source>
        <dbReference type="ARBA" id="ARBA00004342"/>
    </source>
</evidence>
<proteinExistence type="inferred from homology"/>
<dbReference type="FunFam" id="3.40.50.300:FF:000631">
    <property type="entry name" value="Ras small monomeric GTPase"/>
    <property type="match status" value="1"/>
</dbReference>
<dbReference type="PROSITE" id="PS51420">
    <property type="entry name" value="RHO"/>
    <property type="match status" value="1"/>
</dbReference>
<evidence type="ECO:0000256" key="4">
    <source>
        <dbReference type="ARBA" id="ARBA00022475"/>
    </source>
</evidence>
<evidence type="ECO:0000256" key="14">
    <source>
        <dbReference type="SAM" id="MobiDB-lite"/>
    </source>
</evidence>
<reference evidence="15 16" key="1">
    <citation type="journal article" date="2018" name="Mycol. Prog.">
        <title>Coniella lustricola, a new species from submerged detritus.</title>
        <authorList>
            <person name="Raudabaugh D.B."/>
            <person name="Iturriaga T."/>
            <person name="Carver A."/>
            <person name="Mondo S."/>
            <person name="Pangilinan J."/>
            <person name="Lipzen A."/>
            <person name="He G."/>
            <person name="Amirebrahimi M."/>
            <person name="Grigoriev I.V."/>
            <person name="Miller A.N."/>
        </authorList>
    </citation>
    <scope>NUCLEOTIDE SEQUENCE [LARGE SCALE GENOMIC DNA]</scope>
    <source>
        <strain evidence="15 16">B22-T-1</strain>
    </source>
</reference>
<feature type="compositionally biased region" description="Basic and acidic residues" evidence="14">
    <location>
        <begin position="186"/>
        <end position="195"/>
    </location>
</feature>
<comment type="subcellular location">
    <subcellularLocation>
        <location evidence="1">Cell membrane</location>
        <topology evidence="1">Lipid-anchor</topology>
        <orientation evidence="1">Cytoplasmic side</orientation>
    </subcellularLocation>
</comment>
<evidence type="ECO:0000256" key="10">
    <source>
        <dbReference type="ARBA" id="ARBA00023288"/>
    </source>
</evidence>
<keyword evidence="11" id="KW-0636">Prenylation</keyword>
<dbReference type="InterPro" id="IPR005225">
    <property type="entry name" value="Small_GTP-bd"/>
</dbReference>
<dbReference type="SMART" id="SM00174">
    <property type="entry name" value="RHO"/>
    <property type="match status" value="1"/>
</dbReference>
<dbReference type="InterPro" id="IPR001806">
    <property type="entry name" value="Small_GTPase"/>
</dbReference>
<dbReference type="OrthoDB" id="5976022at2759"/>
<dbReference type="NCBIfam" id="TIGR00231">
    <property type="entry name" value="small_GTP"/>
    <property type="match status" value="1"/>
</dbReference>
<dbReference type="PROSITE" id="PS51419">
    <property type="entry name" value="RAB"/>
    <property type="match status" value="1"/>
</dbReference>
<evidence type="ECO:0000256" key="7">
    <source>
        <dbReference type="ARBA" id="ARBA00022801"/>
    </source>
</evidence>
<dbReference type="SUPFAM" id="SSF52540">
    <property type="entry name" value="P-loop containing nucleoside triphosphate hydrolases"/>
    <property type="match status" value="1"/>
</dbReference>
<dbReference type="EMBL" id="KZ678438">
    <property type="protein sequence ID" value="PSR85715.1"/>
    <property type="molecule type" value="Genomic_DNA"/>
</dbReference>
<evidence type="ECO:0000256" key="12">
    <source>
        <dbReference type="ARBA" id="ARBA00048098"/>
    </source>
</evidence>
<evidence type="ECO:0000256" key="3">
    <source>
        <dbReference type="ARBA" id="ARBA00011984"/>
    </source>
</evidence>
<dbReference type="FunCoup" id="A0A2T3A8I2">
    <property type="interactions" value="201"/>
</dbReference>
<dbReference type="GO" id="GO:0007165">
    <property type="term" value="P:signal transduction"/>
    <property type="evidence" value="ECO:0007669"/>
    <property type="project" value="InterPro"/>
</dbReference>
<protein>
    <recommendedName>
        <fullName evidence="13">Ras-related protein RSR1</fullName>
        <ecNumber evidence="3">3.6.5.2</ecNumber>
    </recommendedName>
</protein>
<keyword evidence="6" id="KW-0547">Nucleotide-binding</keyword>
<comment type="similarity">
    <text evidence="2">Belongs to the small GTPase superfamily. Ras family.</text>
</comment>
<dbReference type="GO" id="GO:2000114">
    <property type="term" value="P:regulation of establishment of cell polarity"/>
    <property type="evidence" value="ECO:0007669"/>
    <property type="project" value="UniProtKB-ARBA"/>
</dbReference>
<evidence type="ECO:0000313" key="15">
    <source>
        <dbReference type="EMBL" id="PSR85715.1"/>
    </source>
</evidence>
<feature type="region of interest" description="Disordered" evidence="14">
    <location>
        <begin position="183"/>
        <end position="206"/>
    </location>
</feature>
<dbReference type="EC" id="3.6.5.2" evidence="3"/>
<comment type="catalytic activity">
    <reaction evidence="12">
        <text>GTP + H2O = GDP + phosphate + H(+)</text>
        <dbReference type="Rhea" id="RHEA:19669"/>
        <dbReference type="ChEBI" id="CHEBI:15377"/>
        <dbReference type="ChEBI" id="CHEBI:15378"/>
        <dbReference type="ChEBI" id="CHEBI:37565"/>
        <dbReference type="ChEBI" id="CHEBI:43474"/>
        <dbReference type="ChEBI" id="CHEBI:58189"/>
        <dbReference type="EC" id="3.6.5.2"/>
    </reaction>
</comment>
<keyword evidence="10" id="KW-0449">Lipoprotein</keyword>
<name>A0A2T3A8I2_9PEZI</name>
<dbReference type="InParanoid" id="A0A2T3A8I2"/>
<sequence length="212" mass="24589">MPSRYQAFREFQVVVLGAGGVGKSCLTAQFVHKEWIESYDPTIEDSYQKHMTIDGRQVVLEILDTAGTEQFTSMRDVYMKNGQGFLLVFSITSPSSLSELHGLREEILRIKDREDVPLVIVGNKADLEDQRQVPRSKAFGISQQWGAPYYEASARTRTNVDEVFIDICRQMLRADDVMDAADDMDDNRYRTDDRNRRRRRRRRKDHPHCVIL</sequence>
<dbReference type="SMART" id="SM00175">
    <property type="entry name" value="RAB"/>
    <property type="match status" value="1"/>
</dbReference>
<keyword evidence="8" id="KW-0342">GTP-binding</keyword>
<keyword evidence="4" id="KW-1003">Cell membrane</keyword>
<dbReference type="GO" id="GO:0005525">
    <property type="term" value="F:GTP binding"/>
    <property type="evidence" value="ECO:0007669"/>
    <property type="project" value="UniProtKB-KW"/>
</dbReference>
<evidence type="ECO:0000256" key="5">
    <source>
        <dbReference type="ARBA" id="ARBA00022481"/>
    </source>
</evidence>
<dbReference type="Gene3D" id="3.40.50.300">
    <property type="entry name" value="P-loop containing nucleotide triphosphate hydrolases"/>
    <property type="match status" value="1"/>
</dbReference>
<organism evidence="15 16">
    <name type="scientific">Coniella lustricola</name>
    <dbReference type="NCBI Taxonomy" id="2025994"/>
    <lineage>
        <taxon>Eukaryota</taxon>
        <taxon>Fungi</taxon>
        <taxon>Dikarya</taxon>
        <taxon>Ascomycota</taxon>
        <taxon>Pezizomycotina</taxon>
        <taxon>Sordariomycetes</taxon>
        <taxon>Sordariomycetidae</taxon>
        <taxon>Diaporthales</taxon>
        <taxon>Schizoparmaceae</taxon>
        <taxon>Coniella</taxon>
    </lineage>
</organism>
<evidence type="ECO:0000313" key="16">
    <source>
        <dbReference type="Proteomes" id="UP000241462"/>
    </source>
</evidence>
<evidence type="ECO:0000256" key="9">
    <source>
        <dbReference type="ARBA" id="ARBA00023136"/>
    </source>
</evidence>
<dbReference type="PANTHER" id="PTHR24070">
    <property type="entry name" value="RAS, DI-RAS, AND RHEB FAMILY MEMBERS OF SMALL GTPASE SUPERFAMILY"/>
    <property type="match status" value="1"/>
</dbReference>
<gene>
    <name evidence="15" type="ORF">BD289DRAFT_250483</name>
</gene>
<dbReference type="GO" id="GO:0005886">
    <property type="term" value="C:plasma membrane"/>
    <property type="evidence" value="ECO:0007669"/>
    <property type="project" value="UniProtKB-SubCell"/>
</dbReference>
<keyword evidence="9" id="KW-0472">Membrane</keyword>
<dbReference type="AlphaFoldDB" id="A0A2T3A8I2"/>
<dbReference type="GO" id="GO:0003925">
    <property type="term" value="F:G protein activity"/>
    <property type="evidence" value="ECO:0007669"/>
    <property type="project" value="UniProtKB-EC"/>
</dbReference>
<evidence type="ECO:0000256" key="11">
    <source>
        <dbReference type="ARBA" id="ARBA00023289"/>
    </source>
</evidence>
<keyword evidence="16" id="KW-1185">Reference proteome</keyword>
<dbReference type="SMART" id="SM00176">
    <property type="entry name" value="RAN"/>
    <property type="match status" value="1"/>
</dbReference>
<dbReference type="InterPro" id="IPR020849">
    <property type="entry name" value="Small_GTPase_Ras-type"/>
</dbReference>
<keyword evidence="7" id="KW-0378">Hydrolase</keyword>
<evidence type="ECO:0000256" key="13">
    <source>
        <dbReference type="ARBA" id="ARBA00072720"/>
    </source>
</evidence>
<dbReference type="Pfam" id="PF00071">
    <property type="entry name" value="Ras"/>
    <property type="match status" value="1"/>
</dbReference>